<evidence type="ECO:0000256" key="1">
    <source>
        <dbReference type="PROSITE-ProRule" id="PRU00047"/>
    </source>
</evidence>
<organism evidence="5">
    <name type="scientific">Tanacetum cinerariifolium</name>
    <name type="common">Dalmatian daisy</name>
    <name type="synonym">Chrysanthemum cinerariifolium</name>
    <dbReference type="NCBI Taxonomy" id="118510"/>
    <lineage>
        <taxon>Eukaryota</taxon>
        <taxon>Viridiplantae</taxon>
        <taxon>Streptophyta</taxon>
        <taxon>Embryophyta</taxon>
        <taxon>Tracheophyta</taxon>
        <taxon>Spermatophyta</taxon>
        <taxon>Magnoliopsida</taxon>
        <taxon>eudicotyledons</taxon>
        <taxon>Gunneridae</taxon>
        <taxon>Pentapetalae</taxon>
        <taxon>asterids</taxon>
        <taxon>campanulids</taxon>
        <taxon>Asterales</taxon>
        <taxon>Asteraceae</taxon>
        <taxon>Asteroideae</taxon>
        <taxon>Anthemideae</taxon>
        <taxon>Anthemidinae</taxon>
        <taxon>Tanacetum</taxon>
    </lineage>
</organism>
<dbReference type="GO" id="GO:0003676">
    <property type="term" value="F:nucleic acid binding"/>
    <property type="evidence" value="ECO:0007669"/>
    <property type="project" value="InterPro"/>
</dbReference>
<comment type="caution">
    <text evidence="5">The sequence shown here is derived from an EMBL/GenBank/DDBJ whole genome shotgun (WGS) entry which is preliminary data.</text>
</comment>
<feature type="domain" description="CCHC-type" evidence="4">
    <location>
        <begin position="661"/>
        <end position="676"/>
    </location>
</feature>
<dbReference type="InterPro" id="IPR001878">
    <property type="entry name" value="Znf_CCHC"/>
</dbReference>
<dbReference type="InterPro" id="IPR057670">
    <property type="entry name" value="SH3_retrovirus"/>
</dbReference>
<evidence type="ECO:0000256" key="2">
    <source>
        <dbReference type="SAM" id="Coils"/>
    </source>
</evidence>
<feature type="region of interest" description="Disordered" evidence="3">
    <location>
        <begin position="955"/>
        <end position="1011"/>
    </location>
</feature>
<accession>A0A6L2LTQ8</accession>
<dbReference type="Pfam" id="PF25597">
    <property type="entry name" value="SH3_retrovirus"/>
    <property type="match status" value="1"/>
</dbReference>
<gene>
    <name evidence="5" type="ORF">Tci_037201</name>
</gene>
<feature type="non-terminal residue" evidence="5">
    <location>
        <position position="1"/>
    </location>
</feature>
<dbReference type="InterPro" id="IPR013103">
    <property type="entry name" value="RVT_2"/>
</dbReference>
<evidence type="ECO:0000256" key="3">
    <source>
        <dbReference type="SAM" id="MobiDB-lite"/>
    </source>
</evidence>
<dbReference type="Gene3D" id="4.10.60.10">
    <property type="entry name" value="Zinc finger, CCHC-type"/>
    <property type="match status" value="1"/>
</dbReference>
<dbReference type="EMBL" id="BKCJ010005160">
    <property type="protein sequence ID" value="GEU65223.1"/>
    <property type="molecule type" value="Genomic_DNA"/>
</dbReference>
<proteinExistence type="predicted"/>
<keyword evidence="2" id="KW-0175">Coiled coil</keyword>
<reference evidence="5" key="1">
    <citation type="journal article" date="2019" name="Sci. Rep.">
        <title>Draft genome of Tanacetum cinerariifolium, the natural source of mosquito coil.</title>
        <authorList>
            <person name="Yamashiro T."/>
            <person name="Shiraishi A."/>
            <person name="Satake H."/>
            <person name="Nakayama K."/>
        </authorList>
    </citation>
    <scope>NUCLEOTIDE SEQUENCE</scope>
</reference>
<dbReference type="PANTHER" id="PTHR31286:SF99">
    <property type="entry name" value="DUF4283 DOMAIN-CONTAINING PROTEIN"/>
    <property type="match status" value="1"/>
</dbReference>
<dbReference type="GO" id="GO:0008270">
    <property type="term" value="F:zinc ion binding"/>
    <property type="evidence" value="ECO:0007669"/>
    <property type="project" value="UniProtKB-KW"/>
</dbReference>
<feature type="coiled-coil region" evidence="2">
    <location>
        <begin position="2178"/>
        <end position="2209"/>
    </location>
</feature>
<feature type="compositionally biased region" description="Basic and acidic residues" evidence="3">
    <location>
        <begin position="955"/>
        <end position="967"/>
    </location>
</feature>
<dbReference type="SMART" id="SM00343">
    <property type="entry name" value="ZnF_C2HC"/>
    <property type="match status" value="1"/>
</dbReference>
<evidence type="ECO:0000313" key="5">
    <source>
        <dbReference type="EMBL" id="GEU65223.1"/>
    </source>
</evidence>
<dbReference type="PANTHER" id="PTHR31286">
    <property type="entry name" value="GLYCINE-RICH CELL WALL STRUCTURAL PROTEIN 1.8-LIKE"/>
    <property type="match status" value="1"/>
</dbReference>
<keyword evidence="1" id="KW-0479">Metal-binding</keyword>
<keyword evidence="1" id="KW-0863">Zinc-finger</keyword>
<dbReference type="Pfam" id="PF07727">
    <property type="entry name" value="RVT_2"/>
    <property type="match status" value="1"/>
</dbReference>
<dbReference type="InterPro" id="IPR036875">
    <property type="entry name" value="Znf_CCHC_sf"/>
</dbReference>
<evidence type="ECO:0000259" key="4">
    <source>
        <dbReference type="PROSITE" id="PS50158"/>
    </source>
</evidence>
<protein>
    <recommendedName>
        <fullName evidence="4">CCHC-type domain-containing protein</fullName>
    </recommendedName>
</protein>
<name>A0A6L2LTQ8_TANCI</name>
<feature type="compositionally biased region" description="Polar residues" evidence="3">
    <location>
        <begin position="969"/>
        <end position="978"/>
    </location>
</feature>
<dbReference type="InterPro" id="IPR040256">
    <property type="entry name" value="At4g02000-like"/>
</dbReference>
<dbReference type="SUPFAM" id="SSF57756">
    <property type="entry name" value="Retrovirus zinc finger-like domains"/>
    <property type="match status" value="1"/>
</dbReference>
<keyword evidence="1" id="KW-0862">Zinc</keyword>
<feature type="coiled-coil region" evidence="2">
    <location>
        <begin position="1458"/>
        <end position="1506"/>
    </location>
</feature>
<feature type="compositionally biased region" description="Basic and acidic residues" evidence="3">
    <location>
        <begin position="980"/>
        <end position="992"/>
    </location>
</feature>
<sequence>FLESERERGWIGVKEKEVGFAGGYGLKFGDDTSPKLGENTSSIQEGFVVTSEPMQSDVNVEVENDAELLVNGLLIQHMVSFWESGWLTLVVANYVRNTCGKYGLVKSMLNSYMKIFSFQFSSMDGLDAMLDNGLWFICNNLLILKKENPNVNFLKEDVGNVSVWVKLHGVHVTAFSENGLSAIATNFGTPLMLDSYTSEMCIQSCRSSYARDLIEVRADVELKDNIVVAMPKLVGGRVLYDECPKNIDSDVVKNVKKPSQTPKSVPVIENDVDLGTNGGTLNLASKKANSTDYPTKNPSSSFLLNLPSNFLSFGITSKGNKSSINFFIILLRVTSAFENFCLAALTDFMSDFINTTLGTMCLLGQWSQGPHKWYQSHLENFVYENTFSTHKNLFSVSIESLSPQVVSVAKLPILNPNEFDLWKMRIEQYFLMTDYSLWKVILNGDSPAPTRVIEGVLQLVAPTTAKQRLARKNELKARGTLLMALPDKHQLKFNTHKDAKTLMEAKKLISQLEIHRVSLSQEDVNLKFLQNLPSEWRTHTLIWRNKTDLEEYSLDDFTTEPVSVAASVSAVSAKLPVSALLNVDSLSNAVIYLFFASQSFSPQLDNDDLKQIDADDLEEMDLKWQMAMLTVKARRFLQRTRRNLGANGPTSMGFDMSKVECYNCHRKGHFARECRSPKDTRKNCVAEPQRRNVPSFQAKEEPTNYTLMVFSSLSYSSDNENVPSFVQPTEQVKSSRSSVQHIETSIPTKTAIPKPTTVLTQSKPVPITAVRPITTAVPKPSVTRPKQAKTIVTKPISPPRRHINHSPSPKASTFPPKVTAVKALMVNAAQGVHGKWEWKPKCPILDHVSRNTSVSMTLKRVLVTKPQNKTPYELLHGRTPRIYFMRPFGCLVTILNTLDSLGKFDGKLDEGFLVGYSVSSKAFRVFNSRTRIIQETLHVNFLENKPNVADAAFDEKEPEFDGKKPESEVNVSPSSIAQSKKHDDKTKREAKSKIPAVRQFSPNNTNTFSAAGPSNAAASLAPGKSSYDVGAEADFNNLETSITVSPIPTTRFHKDHPVTQIIGDLSSAIQTRSMTRVAEDQAYASFMGFMVYQMDVKSAFLYGTIEEEVYVYQPPGFEDHDHPDKVILSMESLKRMVHVTNILSAVYLTTPQMVLNSPCLTHIKNCLVQIERSLSWLVQKQTDLGVNTRRCDEDMLELMDLTVFLLPSDEKVGVEVSAVDLQFWTTVAAKKVNDVMRLQALVGKKKVVVTKATIRDALRLDDAEGVECLHNEEIFAELARIGYEKPSTKLTFYKAFFSSQWKFLIHTILQCMSAKQTSWNEFSSSMASADICLSTCRKFNFSKYIFDSLVRNVDSPTKFYMYPCFLQLMIKKQVGDLSTHTTKYTSPALTQKVFANIRRVGKGFSGVKTPLFEGMIVEQQVDEGDADENVEDVNAAGVVTEVVVSTADDDAKISMNLFQDLMDTYTALTRRVEHLELNKVAQAMEITKLKSRVKKLERKSKASKLKRLKKVRSAQRIDTPDDTVMDNVSNQERMIAVMDADADVVLEEAKDVVADIAKDVQDADVEDNVVTTAMIITEVVTAASETITAASTNITVADAQVYAATLTAAPSRVTAAPSRRRKGVVIRDLKESTTSSTIIPAETKSKDKGKGILDGVIDHVNKKAKEDPAVKRYQALKRKPQTEAQSRKNMMIYLKSVAGFKMDYFKGMSYDDIRPIFEVKFNSNVAFLQKTKEQIDEEESRALKRINETPAEKAAKKKKLDEEVEELKRHLQIVPNEEDDVYTEAAPLALKMLNNVKLEVEEESEVSLELLRFIRQQHQEGSQQDFRVDAAEESQGKYAKKQVGDLSLHSTKYTFPALTQKVFANTRRVGKGFSRVETPLFEGMLVVQEVGKGDDDEVHVEDVNAAGVATEGVVSAADDDAGISMNLIQNLMDTCTTLSRRVDNLELDKIAQALKITKLKQRVKKLKRRNKLKGGIIANIDADEDVVLEDAKDVAVEKSADVLSIQDEEEPTELQEAVDVVTTAKIITEVVTAASTTLTATTLQITTAAAPTLTTAPSRKRKGVVIRDPQETAPTTSTIIHSEAKSKDKGKGILVEEPKPLKKQAQIKKQKEDNAVKRYQALKKKPQTEPQTRKNMMIYLRNVAGFKMDYFKRMSYDDIHPIFEKHFDSNVAFLQKTKEQMDEEDSRALKRLNESQEEKVVKKQKLDEEVEVLKRHLQIVPNDENDVYTEPTPLARKVFVVDYEIYNENNKPYYKIKRADGSHQLYLSFLSLLRNFDREDLEAL</sequence>
<dbReference type="PROSITE" id="PS50158">
    <property type="entry name" value="ZF_CCHC"/>
    <property type="match status" value="1"/>
</dbReference>